<accession>A0A0B0IEI0</accession>
<evidence type="ECO:0000256" key="7">
    <source>
        <dbReference type="ARBA" id="ARBA00023136"/>
    </source>
</evidence>
<dbReference type="PANTHER" id="PTHR30093">
    <property type="entry name" value="GENERAL SECRETION PATHWAY PROTEIN G"/>
    <property type="match status" value="1"/>
</dbReference>
<dbReference type="PANTHER" id="PTHR30093:SF2">
    <property type="entry name" value="TYPE II SECRETION SYSTEM PROTEIN H"/>
    <property type="match status" value="1"/>
</dbReference>
<dbReference type="PRINTS" id="PR00813">
    <property type="entry name" value="BCTERIALGSPG"/>
</dbReference>
<dbReference type="NCBIfam" id="NF040999">
    <property type="entry name" value="pilin_ComGC"/>
    <property type="match status" value="1"/>
</dbReference>
<evidence type="ECO:0000256" key="5">
    <source>
        <dbReference type="ARBA" id="ARBA00022692"/>
    </source>
</evidence>
<keyword evidence="10" id="KW-0813">Transport</keyword>
<keyword evidence="8 10" id="KW-0178">Competence</keyword>
<feature type="chain" id="PRO_5035523353" description="ComG operon protein 3" evidence="11">
    <location>
        <begin position="7"/>
        <end position="98"/>
    </location>
</feature>
<keyword evidence="6 10" id="KW-1133">Transmembrane helix</keyword>
<evidence type="ECO:0000256" key="8">
    <source>
        <dbReference type="ARBA" id="ARBA00023287"/>
    </source>
</evidence>
<dbReference type="EMBL" id="JRJU01000053">
    <property type="protein sequence ID" value="KHF38086.1"/>
    <property type="molecule type" value="Genomic_DNA"/>
</dbReference>
<dbReference type="InterPro" id="IPR000983">
    <property type="entry name" value="Bac_GSPG_pilin"/>
</dbReference>
<keyword evidence="7 10" id="KW-0472">Membrane</keyword>
<dbReference type="eggNOG" id="COG4537">
    <property type="taxonomic scope" value="Bacteria"/>
</dbReference>
<keyword evidence="4 11" id="KW-0488">Methylation</keyword>
<dbReference type="GO" id="GO:0015627">
    <property type="term" value="C:type II protein secretion system complex"/>
    <property type="evidence" value="ECO:0007669"/>
    <property type="project" value="InterPro"/>
</dbReference>
<evidence type="ECO:0000256" key="6">
    <source>
        <dbReference type="ARBA" id="ARBA00022989"/>
    </source>
</evidence>
<keyword evidence="13" id="KW-1185">Reference proteome</keyword>
<gene>
    <name evidence="12" type="ORF">LQ50_23465</name>
</gene>
<dbReference type="RefSeq" id="WP_034633655.1">
    <property type="nucleotide sequence ID" value="NZ_JRJU01000053.1"/>
</dbReference>
<dbReference type="InterPro" id="IPR045584">
    <property type="entry name" value="Pilin-like"/>
</dbReference>
<keyword evidence="5 10" id="KW-0812">Transmembrane</keyword>
<dbReference type="OrthoDB" id="1798043at2"/>
<dbReference type="GO" id="GO:0015628">
    <property type="term" value="P:protein secretion by the type II secretion system"/>
    <property type="evidence" value="ECO:0007669"/>
    <property type="project" value="InterPro"/>
</dbReference>
<reference evidence="12 13" key="1">
    <citation type="submission" date="2014-09" db="EMBL/GenBank/DDBJ databases">
        <title>Genome sequencing and annotation of Bacillus Okhensis strain Kh10-101T.</title>
        <authorList>
            <person name="Prakash J.S."/>
        </authorList>
    </citation>
    <scope>NUCLEOTIDE SEQUENCE [LARGE SCALE GENOMIC DNA]</scope>
    <source>
        <strain evidence="13">Kh10-101T</strain>
    </source>
</reference>
<feature type="modified residue" description="N-methylphenylalanine" evidence="11">
    <location>
        <position position="7"/>
    </location>
</feature>
<dbReference type="GO" id="GO:0009986">
    <property type="term" value="C:cell surface"/>
    <property type="evidence" value="ECO:0007669"/>
    <property type="project" value="UniProtKB-SubCell"/>
</dbReference>
<evidence type="ECO:0000256" key="11">
    <source>
        <dbReference type="PIRSR" id="PIRSR029928-50"/>
    </source>
</evidence>
<protein>
    <recommendedName>
        <fullName evidence="10">ComG operon protein 3</fullName>
    </recommendedName>
</protein>
<sequence length="98" mass="10787">MKNEKGFTLVEMLIVLMIISLLLLIAVPNMSNNNEVAASKGCEATVKLIQSQVYAYEIENGKLPDKLEDLSPDYVDKLTCPDDSELDYENGTVSSKSS</sequence>
<dbReference type="PIRSF" id="PIRSF029928">
    <property type="entry name" value="Late_competence_ComGC"/>
    <property type="match status" value="1"/>
</dbReference>
<evidence type="ECO:0000256" key="2">
    <source>
        <dbReference type="ARBA" id="ARBA00004241"/>
    </source>
</evidence>
<dbReference type="InterPro" id="IPR012902">
    <property type="entry name" value="N_methyl_site"/>
</dbReference>
<evidence type="ECO:0000313" key="13">
    <source>
        <dbReference type="Proteomes" id="UP000030832"/>
    </source>
</evidence>
<comment type="similarity">
    <text evidence="9 10">Belongs to the ComGC family.</text>
</comment>
<name>A0A0B0IEI0_9BACI</name>
<evidence type="ECO:0000313" key="12">
    <source>
        <dbReference type="EMBL" id="KHF38086.1"/>
    </source>
</evidence>
<evidence type="ECO:0000256" key="1">
    <source>
        <dbReference type="ARBA" id="ARBA00004162"/>
    </source>
</evidence>
<dbReference type="SUPFAM" id="SSF54523">
    <property type="entry name" value="Pili subunits"/>
    <property type="match status" value="1"/>
</dbReference>
<dbReference type="PROSITE" id="PS00409">
    <property type="entry name" value="PROKAR_NTER_METHYL"/>
    <property type="match status" value="1"/>
</dbReference>
<dbReference type="GO" id="GO:0030420">
    <property type="term" value="P:establishment of competence for transformation"/>
    <property type="evidence" value="ECO:0007669"/>
    <property type="project" value="UniProtKB-UniRule"/>
</dbReference>
<evidence type="ECO:0000256" key="4">
    <source>
        <dbReference type="ARBA" id="ARBA00022481"/>
    </source>
</evidence>
<keyword evidence="3 10" id="KW-1003">Cell membrane</keyword>
<organism evidence="12 13">
    <name type="scientific">Halalkalibacter okhensis</name>
    <dbReference type="NCBI Taxonomy" id="333138"/>
    <lineage>
        <taxon>Bacteria</taxon>
        <taxon>Bacillati</taxon>
        <taxon>Bacillota</taxon>
        <taxon>Bacilli</taxon>
        <taxon>Bacillales</taxon>
        <taxon>Bacillaceae</taxon>
        <taxon>Halalkalibacter</taxon>
    </lineage>
</organism>
<proteinExistence type="inferred from homology"/>
<feature type="transmembrane region" description="Helical" evidence="10">
    <location>
        <begin position="7"/>
        <end position="27"/>
    </location>
</feature>
<feature type="propeptide" id="PRO_5035523354" evidence="11">
    <location>
        <begin position="1"/>
        <end position="6"/>
    </location>
</feature>
<evidence type="ECO:0000256" key="9">
    <source>
        <dbReference type="ARBA" id="ARBA00043982"/>
    </source>
</evidence>
<dbReference type="Pfam" id="PF07963">
    <property type="entry name" value="N_methyl"/>
    <property type="match status" value="1"/>
</dbReference>
<dbReference type="Proteomes" id="UP000030832">
    <property type="component" value="Unassembled WGS sequence"/>
</dbReference>
<comment type="subunit">
    <text evidence="10">Homodimer.</text>
</comment>
<dbReference type="NCBIfam" id="TIGR02532">
    <property type="entry name" value="IV_pilin_GFxxxE"/>
    <property type="match status" value="1"/>
</dbReference>
<dbReference type="GO" id="GO:0005886">
    <property type="term" value="C:plasma membrane"/>
    <property type="evidence" value="ECO:0007669"/>
    <property type="project" value="UniProtKB-SubCell"/>
</dbReference>
<dbReference type="AlphaFoldDB" id="A0A0B0IEI0"/>
<comment type="subcellular location">
    <subcellularLocation>
        <location evidence="1">Cell membrane</location>
        <topology evidence="1">Single-pass membrane protein</topology>
    </subcellularLocation>
    <subcellularLocation>
        <location evidence="2">Cell surface</location>
    </subcellularLocation>
</comment>
<comment type="function">
    <text evidence="10">Required for transformation and DNA binding.</text>
</comment>
<comment type="caution">
    <text evidence="12">The sequence shown here is derived from an EMBL/GenBank/DDBJ whole genome shotgun (WGS) entry which is preliminary data.</text>
</comment>
<evidence type="ECO:0000256" key="3">
    <source>
        <dbReference type="ARBA" id="ARBA00022475"/>
    </source>
</evidence>
<dbReference type="InterPro" id="IPR016940">
    <property type="entry name" value="ComGC"/>
</dbReference>
<dbReference type="Gene3D" id="3.30.700.10">
    <property type="entry name" value="Glycoprotein, Type 4 Pilin"/>
    <property type="match status" value="1"/>
</dbReference>
<evidence type="ECO:0000256" key="10">
    <source>
        <dbReference type="PIRNR" id="PIRNR029928"/>
    </source>
</evidence>
<dbReference type="STRING" id="333138.LQ50_23465"/>